<sequence length="59" mass="7056">VGWALRMNRKKTRRLMRKYGLKPKIRRGFRLVKRDDLGRPETRAKNILKIICPIQPNVV</sequence>
<name>A0A2M8ENV0_9BACT</name>
<proteinExistence type="predicted"/>
<dbReference type="AlphaFoldDB" id="A0A2M8ENV0"/>
<evidence type="ECO:0000313" key="2">
    <source>
        <dbReference type="Proteomes" id="UP000230251"/>
    </source>
</evidence>
<comment type="caution">
    <text evidence="1">The sequence shown here is derived from an EMBL/GenBank/DDBJ whole genome shotgun (WGS) entry which is preliminary data.</text>
</comment>
<gene>
    <name evidence="1" type="ORF">CO057_02865</name>
</gene>
<feature type="non-terminal residue" evidence="1">
    <location>
        <position position="1"/>
    </location>
</feature>
<organism evidence="1 2">
    <name type="scientific">Candidatus Uhrbacteria bacterium CG_4_9_14_0_2_um_filter_41_50</name>
    <dbReference type="NCBI Taxonomy" id="1975031"/>
    <lineage>
        <taxon>Bacteria</taxon>
        <taxon>Candidatus Uhriibacteriota</taxon>
    </lineage>
</organism>
<accession>A0A2M8ENV0</accession>
<reference evidence="2" key="1">
    <citation type="submission" date="2017-09" db="EMBL/GenBank/DDBJ databases">
        <title>Depth-based differentiation of microbial function through sediment-hosted aquifers and enrichment of novel symbionts in the deep terrestrial subsurface.</title>
        <authorList>
            <person name="Probst A.J."/>
            <person name="Ladd B."/>
            <person name="Jarett J.K."/>
            <person name="Geller-Mcgrath D.E."/>
            <person name="Sieber C.M.K."/>
            <person name="Emerson J.B."/>
            <person name="Anantharaman K."/>
            <person name="Thomas B.C."/>
            <person name="Malmstrom R."/>
            <person name="Stieglmeier M."/>
            <person name="Klingl A."/>
            <person name="Woyke T."/>
            <person name="Ryan C.M."/>
            <person name="Banfield J.F."/>
        </authorList>
    </citation>
    <scope>NUCLEOTIDE SEQUENCE [LARGE SCALE GENOMIC DNA]</scope>
</reference>
<dbReference type="EMBL" id="PFSI01000041">
    <property type="protein sequence ID" value="PJC24426.1"/>
    <property type="molecule type" value="Genomic_DNA"/>
</dbReference>
<protein>
    <submittedName>
        <fullName evidence="1">Uncharacterized protein</fullName>
    </submittedName>
</protein>
<dbReference type="Proteomes" id="UP000230251">
    <property type="component" value="Unassembled WGS sequence"/>
</dbReference>
<evidence type="ECO:0000313" key="1">
    <source>
        <dbReference type="EMBL" id="PJC24426.1"/>
    </source>
</evidence>